<dbReference type="EMBL" id="KV417274">
    <property type="protein sequence ID" value="KZO98745.1"/>
    <property type="molecule type" value="Genomic_DNA"/>
</dbReference>
<dbReference type="GO" id="GO:0005884">
    <property type="term" value="C:actin filament"/>
    <property type="evidence" value="ECO:0007669"/>
    <property type="project" value="TreeGrafter"/>
</dbReference>
<proteinExistence type="predicted"/>
<feature type="compositionally biased region" description="Basic and acidic residues" evidence="1">
    <location>
        <begin position="394"/>
        <end position="412"/>
    </location>
</feature>
<feature type="region of interest" description="Disordered" evidence="1">
    <location>
        <begin position="782"/>
        <end position="805"/>
    </location>
</feature>
<feature type="region of interest" description="Disordered" evidence="1">
    <location>
        <begin position="317"/>
        <end position="517"/>
    </location>
</feature>
<dbReference type="PANTHER" id="PTHR48226:SF1">
    <property type="entry name" value="WAS_WASL-INTERACTING PROTEIN FAMILY MEMBER 1"/>
    <property type="match status" value="1"/>
</dbReference>
<name>A0A167PFS1_CALVF</name>
<protein>
    <submittedName>
        <fullName evidence="2">Uncharacterized protein</fullName>
    </submittedName>
</protein>
<dbReference type="AlphaFoldDB" id="A0A167PFS1"/>
<organism evidence="2 3">
    <name type="scientific">Calocera viscosa (strain TUFC12733)</name>
    <dbReference type="NCBI Taxonomy" id="1330018"/>
    <lineage>
        <taxon>Eukaryota</taxon>
        <taxon>Fungi</taxon>
        <taxon>Dikarya</taxon>
        <taxon>Basidiomycota</taxon>
        <taxon>Agaricomycotina</taxon>
        <taxon>Dacrymycetes</taxon>
        <taxon>Dacrymycetales</taxon>
        <taxon>Dacrymycetaceae</taxon>
        <taxon>Calocera</taxon>
    </lineage>
</organism>
<dbReference type="Proteomes" id="UP000076738">
    <property type="component" value="Unassembled WGS sequence"/>
</dbReference>
<dbReference type="InterPro" id="IPR053099">
    <property type="entry name" value="WAS/WASL-interacting_domain"/>
</dbReference>
<gene>
    <name evidence="2" type="ORF">CALVIDRAFT_525754</name>
</gene>
<keyword evidence="3" id="KW-1185">Reference proteome</keyword>
<feature type="compositionally biased region" description="Gly residues" evidence="1">
    <location>
        <begin position="456"/>
        <end position="493"/>
    </location>
</feature>
<evidence type="ECO:0000313" key="2">
    <source>
        <dbReference type="EMBL" id="KZO98745.1"/>
    </source>
</evidence>
<feature type="region of interest" description="Disordered" evidence="1">
    <location>
        <begin position="55"/>
        <end position="106"/>
    </location>
</feature>
<dbReference type="STRING" id="1330018.A0A167PFS1"/>
<dbReference type="OrthoDB" id="3061185at2759"/>
<reference evidence="2 3" key="1">
    <citation type="journal article" date="2016" name="Mol. Biol. Evol.">
        <title>Comparative Genomics of Early-Diverging Mushroom-Forming Fungi Provides Insights into the Origins of Lignocellulose Decay Capabilities.</title>
        <authorList>
            <person name="Nagy L.G."/>
            <person name="Riley R."/>
            <person name="Tritt A."/>
            <person name="Adam C."/>
            <person name="Daum C."/>
            <person name="Floudas D."/>
            <person name="Sun H."/>
            <person name="Yadav J.S."/>
            <person name="Pangilinan J."/>
            <person name="Larsson K.H."/>
            <person name="Matsuura K."/>
            <person name="Barry K."/>
            <person name="Labutti K."/>
            <person name="Kuo R."/>
            <person name="Ohm R.A."/>
            <person name="Bhattacharya S.S."/>
            <person name="Shirouzu T."/>
            <person name="Yoshinaga Y."/>
            <person name="Martin F.M."/>
            <person name="Grigoriev I.V."/>
            <person name="Hibbett D.S."/>
        </authorList>
    </citation>
    <scope>NUCLEOTIDE SEQUENCE [LARGE SCALE GENOMIC DNA]</scope>
    <source>
        <strain evidence="2 3">TUFC12733</strain>
    </source>
</reference>
<accession>A0A167PFS1</accession>
<evidence type="ECO:0000256" key="1">
    <source>
        <dbReference type="SAM" id="MobiDB-lite"/>
    </source>
</evidence>
<dbReference type="PANTHER" id="PTHR48226">
    <property type="entry name" value="OS06G0326200 PROTEIN"/>
    <property type="match status" value="1"/>
</dbReference>
<sequence length="841" mass="90634">MIVTVPSGFPSYPCVNCRPRQSSQSGRVGNSATEFLSPQPTPTSMATILLSNIEVDSSGGSSTPRRSLPSFGVPPAAPREARVAPRASLDAPGTPSSEGNAPPVSDGFNQRILAVAQQNPTGLPPRTPVSRFVNEATPRESWHPDFEDEMERFRSLAAELELYSESNLRSWQFLLRSNTNDDREPLYGLADDAVDSLRSLGRRAEDALRILQHLAPSIALSYTVDPQGRLLANLELGSPLSVARPALAFLLKRFSKAARLIRRAYAAAAADDSPPSTPSQTPASCYEALATMDARQTVEEFAGRAAYATATLLEREGPRPAFPGATPAVSFAHSEPFQPDVPPHMSLSRPVPPSATTAAPFSLPPCPHFRTPADLFPRPTGDGQHRPPTLPHPPLERTKRSARQPDEGRESSEPNTGGPWGASRLGGREPTDWPRGATGRLPDGVGTGGRARRGRGGGGAGGGGGGGGEGGGGGGDGGGDGGGGGGSREGGNGFPFPFGRGRGSADDPTPPDSEGAFPRLDQLLAQGWDWRSATSILPTIDLRLKLTDVPSWSGERSELITYFALVQDFEQQGGMIPLALVYALTQRFTLRARSWWLLLPKPEKSYGVRSWPNLRSLLRQHYLGANWVVEQQSLYDAMSFRQRGFGVESPTDYILRCMLAGRFLLENPSAHDEVFKAMERTPPQWRTILGSDRMASVGELLPAVQDNEEDLLQAVRNTNLASDFEMLARRMERIDRGYGRGRDDRRPEHNRAEVKSNTAFRSALTSTEEAGSGDEPAALAAFQRTGDHPRPAKTYRFPKDDSTRSASYTVGGIAVITTGSAATHDVLSWPPSSPKKTKMTK</sequence>
<dbReference type="GO" id="GO:0030048">
    <property type="term" value="P:actin filament-based movement"/>
    <property type="evidence" value="ECO:0007669"/>
    <property type="project" value="TreeGrafter"/>
</dbReference>
<feature type="compositionally biased region" description="Polar residues" evidence="1">
    <location>
        <begin position="55"/>
        <end position="65"/>
    </location>
</feature>
<evidence type="ECO:0000313" key="3">
    <source>
        <dbReference type="Proteomes" id="UP000076738"/>
    </source>
</evidence>
<feature type="region of interest" description="Disordered" evidence="1">
    <location>
        <begin position="19"/>
        <end position="43"/>
    </location>
</feature>